<reference evidence="3" key="1">
    <citation type="submission" date="2015-11" db="EMBL/GenBank/DDBJ databases">
        <title>De novo transcriptome assembly of four potential Pierce s Disease insect vectors from Arizona vineyards.</title>
        <authorList>
            <person name="Tassone E.E."/>
        </authorList>
    </citation>
    <scope>NUCLEOTIDE SEQUENCE</scope>
</reference>
<feature type="domain" description="Mos1 transposase HTH" evidence="2">
    <location>
        <begin position="9"/>
        <end position="53"/>
    </location>
</feature>
<gene>
    <name evidence="3" type="ORF">g.48860</name>
</gene>
<name>A0A1B6MF73_9HEMI</name>
<dbReference type="InterPro" id="IPR052709">
    <property type="entry name" value="Transposase-MT_Hybrid"/>
</dbReference>
<accession>A0A1B6MF73</accession>
<protein>
    <recommendedName>
        <fullName evidence="2">Mos1 transposase HTH domain-containing protein</fullName>
    </recommendedName>
</protein>
<sequence length="110" mass="12668">MSENNCEQRYAIKFCVKLGETPTVTFEKLKKAYGDDTLSRAQVFRWYKAFSNGRESVQDDPRSGRSLSSKSDENVKKVSDLVRNDRRLTTKIVSEQLGLNHTTVHQVLRE</sequence>
<organism evidence="3">
    <name type="scientific">Graphocephala atropunctata</name>
    <dbReference type="NCBI Taxonomy" id="36148"/>
    <lineage>
        <taxon>Eukaryota</taxon>
        <taxon>Metazoa</taxon>
        <taxon>Ecdysozoa</taxon>
        <taxon>Arthropoda</taxon>
        <taxon>Hexapoda</taxon>
        <taxon>Insecta</taxon>
        <taxon>Pterygota</taxon>
        <taxon>Neoptera</taxon>
        <taxon>Paraneoptera</taxon>
        <taxon>Hemiptera</taxon>
        <taxon>Auchenorrhyncha</taxon>
        <taxon>Membracoidea</taxon>
        <taxon>Cicadellidae</taxon>
        <taxon>Cicadellinae</taxon>
        <taxon>Cicadellini</taxon>
        <taxon>Graphocephala</taxon>
    </lineage>
</organism>
<dbReference type="EMBL" id="GEBQ01005438">
    <property type="protein sequence ID" value="JAT34539.1"/>
    <property type="molecule type" value="Transcribed_RNA"/>
</dbReference>
<dbReference type="Pfam" id="PF17906">
    <property type="entry name" value="HTH_48"/>
    <property type="match status" value="1"/>
</dbReference>
<dbReference type="InterPro" id="IPR041426">
    <property type="entry name" value="Mos1_HTH"/>
</dbReference>
<dbReference type="PANTHER" id="PTHR46060">
    <property type="entry name" value="MARINER MOS1 TRANSPOSASE-LIKE PROTEIN"/>
    <property type="match status" value="1"/>
</dbReference>
<evidence type="ECO:0000313" key="3">
    <source>
        <dbReference type="EMBL" id="JAT34539.1"/>
    </source>
</evidence>
<dbReference type="Gene3D" id="1.10.10.1450">
    <property type="match status" value="1"/>
</dbReference>
<dbReference type="AlphaFoldDB" id="A0A1B6MF73"/>
<proteinExistence type="predicted"/>
<dbReference type="PANTHER" id="PTHR46060:SF1">
    <property type="entry name" value="MARINER MOS1 TRANSPOSASE-LIKE PROTEIN"/>
    <property type="match status" value="1"/>
</dbReference>
<evidence type="ECO:0000259" key="2">
    <source>
        <dbReference type="Pfam" id="PF17906"/>
    </source>
</evidence>
<feature type="compositionally biased region" description="Basic and acidic residues" evidence="1">
    <location>
        <begin position="70"/>
        <end position="80"/>
    </location>
</feature>
<evidence type="ECO:0000256" key="1">
    <source>
        <dbReference type="SAM" id="MobiDB-lite"/>
    </source>
</evidence>
<feature type="region of interest" description="Disordered" evidence="1">
    <location>
        <begin position="54"/>
        <end position="80"/>
    </location>
</feature>